<keyword evidence="6" id="KW-0175">Coiled coil</keyword>
<dbReference type="SUPFAM" id="SSF100920">
    <property type="entry name" value="Heat shock protein 70kD (HSP70), peptide-binding domain"/>
    <property type="match status" value="1"/>
</dbReference>
<dbReference type="InterPro" id="IPR018181">
    <property type="entry name" value="Heat_shock_70_CS"/>
</dbReference>
<dbReference type="InterPro" id="IPR013126">
    <property type="entry name" value="Hsp_70_fam"/>
</dbReference>
<dbReference type="HOGENOM" id="CLU_005965_2_4_0"/>
<protein>
    <submittedName>
        <fullName evidence="7">DnaK8 protein</fullName>
    </submittedName>
</protein>
<reference evidence="7" key="1">
    <citation type="journal article" date="2015" name="PeerJ">
        <title>First genomic representation of candidate bacterial phylum KSB3 points to enhanced environmental sensing as a trigger of wastewater bulking.</title>
        <authorList>
            <person name="Sekiguchi Y."/>
            <person name="Ohashi A."/>
            <person name="Parks D.H."/>
            <person name="Yamauchi T."/>
            <person name="Tyson G.W."/>
            <person name="Hugenholtz P."/>
        </authorList>
    </citation>
    <scope>NUCLEOTIDE SEQUENCE [LARGE SCALE GENOMIC DNA]</scope>
</reference>
<dbReference type="STRING" id="1499967.U27_05227"/>
<keyword evidence="4" id="KW-0143">Chaperone</keyword>
<dbReference type="Pfam" id="PF00012">
    <property type="entry name" value="HSP70"/>
    <property type="match status" value="1"/>
</dbReference>
<feature type="coiled-coil region" evidence="6">
    <location>
        <begin position="253"/>
        <end position="280"/>
    </location>
</feature>
<evidence type="ECO:0000256" key="2">
    <source>
        <dbReference type="ARBA" id="ARBA00022741"/>
    </source>
</evidence>
<dbReference type="EMBL" id="DF820467">
    <property type="protein sequence ID" value="GAK58254.1"/>
    <property type="molecule type" value="Genomic_DNA"/>
</dbReference>
<keyword evidence="2 5" id="KW-0547">Nucleotide-binding</keyword>
<dbReference type="GO" id="GO:0140662">
    <property type="term" value="F:ATP-dependent protein folding chaperone"/>
    <property type="evidence" value="ECO:0007669"/>
    <property type="project" value="InterPro"/>
</dbReference>
<evidence type="ECO:0000313" key="8">
    <source>
        <dbReference type="Proteomes" id="UP000030661"/>
    </source>
</evidence>
<dbReference type="AlphaFoldDB" id="A0A081C0Z9"/>
<dbReference type="Gene3D" id="2.60.34.10">
    <property type="entry name" value="Substrate Binding Domain Of DNAk, Chain A, domain 1"/>
    <property type="match status" value="1"/>
</dbReference>
<gene>
    <name evidence="7" type="ORF">U27_05227</name>
</gene>
<evidence type="ECO:0000256" key="4">
    <source>
        <dbReference type="ARBA" id="ARBA00023186"/>
    </source>
</evidence>
<dbReference type="PROSITE" id="PS01036">
    <property type="entry name" value="HSP70_3"/>
    <property type="match status" value="1"/>
</dbReference>
<dbReference type="InterPro" id="IPR043129">
    <property type="entry name" value="ATPase_NBD"/>
</dbReference>
<dbReference type="FunFam" id="3.30.420.40:FF:000071">
    <property type="entry name" value="Molecular chaperone DnaK"/>
    <property type="match status" value="1"/>
</dbReference>
<keyword evidence="8" id="KW-1185">Reference proteome</keyword>
<dbReference type="Proteomes" id="UP000030661">
    <property type="component" value="Unassembled WGS sequence"/>
</dbReference>
<evidence type="ECO:0000256" key="6">
    <source>
        <dbReference type="SAM" id="Coils"/>
    </source>
</evidence>
<comment type="similarity">
    <text evidence="1 5">Belongs to the heat shock protein 70 family.</text>
</comment>
<evidence type="ECO:0000256" key="5">
    <source>
        <dbReference type="RuleBase" id="RU003322"/>
    </source>
</evidence>
<dbReference type="eggNOG" id="COG0443">
    <property type="taxonomic scope" value="Bacteria"/>
</dbReference>
<proteinExistence type="inferred from homology"/>
<sequence>MSQTGETYSGYVLGIDLGTTNTAVAVYKAGQAEIIPIYGAKTLPSVVSVLRNGDILVGQQAKSRSIIDPENTIISIKRKMGEDWTKVFDGKPEKVYTPSDIAAEILLKVAAGVQQYEAFELGGIPKYAVICVPANFDDAKKKATRKAAELANLEVLHLLEEPVAAAYAYALEKERDQTILVYDLGGGTFDVSILQVNSTEDDQKTFSVLAKEGISELGGDDFDERLMAIVASTLREHSGIDILDLKKDQGINENKLRNAQQKLKEAVMEAKHELTEASTANIHIPNIIHDESGTPYHVEMEVTREQFNDVIRDLVMDTREAVQKALDAAQFTIRDIDRIILVGGSTKVPLVKEMLQEMFGREPYSDIDPDTAIARGAAILGATMNLPQDADFVPKEADDTPAFKIQLHDKVTHNLGIEVVGGKFSCLIRKGTDIPADEPAAATKEYSTPRDNMTELAIRVYQTLDEVEYVSSEGVKCIGEFFLTGIPPKPRGQERITVRFEIDQQNLLKVRASSSSSSEELEIKES</sequence>
<organism evidence="7">
    <name type="scientific">Vecturithrix granuli</name>
    <dbReference type="NCBI Taxonomy" id="1499967"/>
    <lineage>
        <taxon>Bacteria</taxon>
        <taxon>Candidatus Moduliflexota</taxon>
        <taxon>Candidatus Vecturitrichia</taxon>
        <taxon>Candidatus Vecturitrichales</taxon>
        <taxon>Candidatus Vecturitrichaceae</taxon>
        <taxon>Candidatus Vecturithrix</taxon>
    </lineage>
</organism>
<evidence type="ECO:0000256" key="3">
    <source>
        <dbReference type="ARBA" id="ARBA00022840"/>
    </source>
</evidence>
<name>A0A081C0Z9_VECG1</name>
<dbReference type="PROSITE" id="PS00329">
    <property type="entry name" value="HSP70_2"/>
    <property type="match status" value="1"/>
</dbReference>
<dbReference type="SUPFAM" id="SSF53067">
    <property type="entry name" value="Actin-like ATPase domain"/>
    <property type="match status" value="2"/>
</dbReference>
<dbReference type="Gene3D" id="3.90.640.10">
    <property type="entry name" value="Actin, Chain A, domain 4"/>
    <property type="match status" value="1"/>
</dbReference>
<evidence type="ECO:0000256" key="1">
    <source>
        <dbReference type="ARBA" id="ARBA00007381"/>
    </source>
</evidence>
<dbReference type="Gene3D" id="3.30.420.40">
    <property type="match status" value="2"/>
</dbReference>
<evidence type="ECO:0000313" key="7">
    <source>
        <dbReference type="EMBL" id="GAK58254.1"/>
    </source>
</evidence>
<dbReference type="FunFam" id="3.90.640.10:FF:000003">
    <property type="entry name" value="Molecular chaperone DnaK"/>
    <property type="match status" value="1"/>
</dbReference>
<dbReference type="GO" id="GO:0005524">
    <property type="term" value="F:ATP binding"/>
    <property type="evidence" value="ECO:0007669"/>
    <property type="project" value="UniProtKB-KW"/>
</dbReference>
<dbReference type="InterPro" id="IPR029047">
    <property type="entry name" value="HSP70_peptide-bd_sf"/>
</dbReference>
<keyword evidence="3 5" id="KW-0067">ATP-binding</keyword>
<accession>A0A081C0Z9</accession>
<dbReference type="PANTHER" id="PTHR19375">
    <property type="entry name" value="HEAT SHOCK PROTEIN 70KDA"/>
    <property type="match status" value="1"/>
</dbReference>
<dbReference type="PRINTS" id="PR00301">
    <property type="entry name" value="HEATSHOCK70"/>
</dbReference>